<dbReference type="PROSITE" id="PS00639">
    <property type="entry name" value="THIOL_PROTEASE_HIS"/>
    <property type="match status" value="1"/>
</dbReference>
<dbReference type="InterPro" id="IPR038765">
    <property type="entry name" value="Papain-like_cys_pep_sf"/>
</dbReference>
<keyword evidence="2" id="KW-0865">Zymogen</keyword>
<dbReference type="InterPro" id="IPR013128">
    <property type="entry name" value="Peptidase_C1A"/>
</dbReference>
<proteinExistence type="inferred from homology"/>
<dbReference type="SMART" id="SM00645">
    <property type="entry name" value="Pept_C1"/>
    <property type="match status" value="1"/>
</dbReference>
<gene>
    <name evidence="5" type="ORF">EHAR0213_LOCUS11960</name>
</gene>
<dbReference type="GO" id="GO:0006508">
    <property type="term" value="P:proteolysis"/>
    <property type="evidence" value="ECO:0007669"/>
    <property type="project" value="InterPro"/>
</dbReference>
<dbReference type="PRINTS" id="PR00705">
    <property type="entry name" value="PAPAIN"/>
</dbReference>
<comment type="similarity">
    <text evidence="1">Belongs to the peptidase C1 family.</text>
</comment>
<protein>
    <recommendedName>
        <fullName evidence="4">Peptidase C1A papain C-terminal domain-containing protein</fullName>
    </recommendedName>
</protein>
<keyword evidence="3" id="KW-1015">Disulfide bond</keyword>
<dbReference type="PROSITE" id="PS00640">
    <property type="entry name" value="THIOL_PROTEASE_ASN"/>
    <property type="match status" value="1"/>
</dbReference>
<dbReference type="AlphaFoldDB" id="A0A7S3JEA4"/>
<dbReference type="InterPro" id="IPR000668">
    <property type="entry name" value="Peptidase_C1A_C"/>
</dbReference>
<evidence type="ECO:0000256" key="3">
    <source>
        <dbReference type="ARBA" id="ARBA00023157"/>
    </source>
</evidence>
<dbReference type="InterPro" id="IPR000169">
    <property type="entry name" value="Pept_cys_AS"/>
</dbReference>
<dbReference type="PANTHER" id="PTHR12411">
    <property type="entry name" value="CYSTEINE PROTEASE FAMILY C1-RELATED"/>
    <property type="match status" value="1"/>
</dbReference>
<organism evidence="5">
    <name type="scientific">Euplotes harpa</name>
    <dbReference type="NCBI Taxonomy" id="151035"/>
    <lineage>
        <taxon>Eukaryota</taxon>
        <taxon>Sar</taxon>
        <taxon>Alveolata</taxon>
        <taxon>Ciliophora</taxon>
        <taxon>Intramacronucleata</taxon>
        <taxon>Spirotrichea</taxon>
        <taxon>Hypotrichia</taxon>
        <taxon>Euplotida</taxon>
        <taxon>Euplotidae</taxon>
        <taxon>Euplotes</taxon>
    </lineage>
</organism>
<dbReference type="InterPro" id="IPR025661">
    <property type="entry name" value="Pept_asp_AS"/>
</dbReference>
<dbReference type="EMBL" id="HBII01028499">
    <property type="protein sequence ID" value="CAE0353044.1"/>
    <property type="molecule type" value="Transcribed_RNA"/>
</dbReference>
<name>A0A7S3JEA4_9SPIT</name>
<reference evidence="5" key="1">
    <citation type="submission" date="2021-01" db="EMBL/GenBank/DDBJ databases">
        <authorList>
            <person name="Corre E."/>
            <person name="Pelletier E."/>
            <person name="Niang G."/>
            <person name="Scheremetjew M."/>
            <person name="Finn R."/>
            <person name="Kale V."/>
            <person name="Holt S."/>
            <person name="Cochrane G."/>
            <person name="Meng A."/>
            <person name="Brown T."/>
            <person name="Cohen L."/>
        </authorList>
    </citation>
    <scope>NUCLEOTIDE SEQUENCE</scope>
    <source>
        <strain evidence="5">FSP1.4</strain>
    </source>
</reference>
<evidence type="ECO:0000256" key="2">
    <source>
        <dbReference type="ARBA" id="ARBA00023145"/>
    </source>
</evidence>
<dbReference type="GO" id="GO:0008234">
    <property type="term" value="F:cysteine-type peptidase activity"/>
    <property type="evidence" value="ECO:0007669"/>
    <property type="project" value="InterPro"/>
</dbReference>
<evidence type="ECO:0000313" key="5">
    <source>
        <dbReference type="EMBL" id="CAE0353044.1"/>
    </source>
</evidence>
<feature type="domain" description="Peptidase C1A papain C-terminal" evidence="4">
    <location>
        <begin position="63"/>
        <end position="281"/>
    </location>
</feature>
<dbReference type="CDD" id="cd02620">
    <property type="entry name" value="Peptidase_C1A_CathepsinB"/>
    <property type="match status" value="1"/>
</dbReference>
<dbReference type="PROSITE" id="PS00139">
    <property type="entry name" value="THIOL_PROTEASE_CYS"/>
    <property type="match status" value="1"/>
</dbReference>
<sequence>MVETIKKSTNLWTPVEPEENIFRFHSREQLVGMMGAKIDLERDRQIAGELGLFGVDNEGLATVPAAFDSREQWSMCPFDIKDQGQCGSCWAFGAVETLEDRVCISSKGAVKSDLSEQNMVSCDWVGFGCSGGWPISAFSYLSLLGVPTEECVPYTSGKSGEAWGCTYECADKSVSSQRYRCKYPWINFTLSGIKNEIFERGPVETAFWVYEDFMSYKSGIYHHTTGQFLGGHAVKIVGWGVEDNVNYWIVANSWSTSWGENGYFRIRLGDSGIGEVAYSCSPYQY</sequence>
<dbReference type="SUPFAM" id="SSF54001">
    <property type="entry name" value="Cysteine proteinases"/>
    <property type="match status" value="1"/>
</dbReference>
<dbReference type="Gene3D" id="3.90.70.10">
    <property type="entry name" value="Cysteine proteinases"/>
    <property type="match status" value="1"/>
</dbReference>
<evidence type="ECO:0000259" key="4">
    <source>
        <dbReference type="SMART" id="SM00645"/>
    </source>
</evidence>
<dbReference type="Pfam" id="PF00112">
    <property type="entry name" value="Peptidase_C1"/>
    <property type="match status" value="1"/>
</dbReference>
<dbReference type="InterPro" id="IPR025660">
    <property type="entry name" value="Pept_his_AS"/>
</dbReference>
<accession>A0A7S3JEA4</accession>
<evidence type="ECO:0000256" key="1">
    <source>
        <dbReference type="ARBA" id="ARBA00008455"/>
    </source>
</evidence>